<gene>
    <name evidence="2" type="ORF">C1I99_25790</name>
</gene>
<feature type="transmembrane region" description="Helical" evidence="1">
    <location>
        <begin position="245"/>
        <end position="264"/>
    </location>
</feature>
<keyword evidence="1" id="KW-1133">Transmembrane helix</keyword>
<feature type="transmembrane region" description="Helical" evidence="1">
    <location>
        <begin position="120"/>
        <end position="142"/>
    </location>
</feature>
<reference evidence="2 3" key="1">
    <citation type="submission" date="2018-01" db="EMBL/GenBank/DDBJ databases">
        <title>Draft genome sequence of Salinispora sp. 13K206.</title>
        <authorList>
            <person name="Sahin N."/>
            <person name="Saygin H."/>
            <person name="Ay H."/>
        </authorList>
    </citation>
    <scope>NUCLEOTIDE SEQUENCE [LARGE SCALE GENOMIC DNA]</scope>
    <source>
        <strain evidence="2 3">13K206</strain>
    </source>
</reference>
<evidence type="ECO:0000313" key="3">
    <source>
        <dbReference type="Proteomes" id="UP000248749"/>
    </source>
</evidence>
<dbReference type="AlphaFoldDB" id="A0A2W2CL11"/>
<evidence type="ECO:0000313" key="2">
    <source>
        <dbReference type="EMBL" id="PZF89069.1"/>
    </source>
</evidence>
<sequence>MTSLTDRYLAATLRTVPAPRREEIAAELRASIEDMIDGRTSGGQDTAVAEREVLTELGNPAQLAARYADRRLQLIGPTYYLAWERLLKLLLSFVPATVGILVGLLAATDGENVGGAVGEGIGTAFQVAVQIAFWATLVFAVLERTNAKLDLPEWSVDQLPEDQTGRQITLTDAAAAIGWLVLVIAYLPMQHVRSFVTTTADGDNLPILDPALRSSWLPFLIAVLIATVGLEIAKYRAGRWTWPLVAVNAALDLAFAVPVVWLLLTDRLLNPEFVARFEWLGRGDNLDTVTTVAVAGTILVVLWDVVDSVVKAYRNLH</sequence>
<dbReference type="OrthoDB" id="3171769at2"/>
<dbReference type="EMBL" id="POUB01000258">
    <property type="protein sequence ID" value="PZF89069.1"/>
    <property type="molecule type" value="Genomic_DNA"/>
</dbReference>
<keyword evidence="1" id="KW-0472">Membrane</keyword>
<protein>
    <submittedName>
        <fullName evidence="2">Uncharacterized protein</fullName>
    </submittedName>
</protein>
<keyword evidence="3" id="KW-1185">Reference proteome</keyword>
<accession>A0A2W2CL11</accession>
<dbReference type="Proteomes" id="UP000248749">
    <property type="component" value="Unassembled WGS sequence"/>
</dbReference>
<feature type="transmembrane region" description="Helical" evidence="1">
    <location>
        <begin position="215"/>
        <end position="233"/>
    </location>
</feature>
<dbReference type="NCBIfam" id="NF038403">
    <property type="entry name" value="perm_prefix_1"/>
    <property type="match status" value="1"/>
</dbReference>
<proteinExistence type="predicted"/>
<feature type="transmembrane region" description="Helical" evidence="1">
    <location>
        <begin position="288"/>
        <end position="306"/>
    </location>
</feature>
<organism evidence="2 3">
    <name type="scientific">Micromonospora deserti</name>
    <dbReference type="NCBI Taxonomy" id="2070366"/>
    <lineage>
        <taxon>Bacteria</taxon>
        <taxon>Bacillati</taxon>
        <taxon>Actinomycetota</taxon>
        <taxon>Actinomycetes</taxon>
        <taxon>Micromonosporales</taxon>
        <taxon>Micromonosporaceae</taxon>
        <taxon>Micromonospora</taxon>
    </lineage>
</organism>
<comment type="caution">
    <text evidence="2">The sequence shown here is derived from an EMBL/GenBank/DDBJ whole genome shotgun (WGS) entry which is preliminary data.</text>
</comment>
<evidence type="ECO:0000256" key="1">
    <source>
        <dbReference type="SAM" id="Phobius"/>
    </source>
</evidence>
<dbReference type="InterPro" id="IPR047928">
    <property type="entry name" value="Perm_prefix_1"/>
</dbReference>
<name>A0A2W2CL11_9ACTN</name>
<dbReference type="Pfam" id="PF22564">
    <property type="entry name" value="HAAS"/>
    <property type="match status" value="1"/>
</dbReference>
<keyword evidence="1" id="KW-0812">Transmembrane</keyword>
<dbReference type="RefSeq" id="WP_111136796.1">
    <property type="nucleotide sequence ID" value="NZ_POUB01000258.1"/>
</dbReference>
<feature type="transmembrane region" description="Helical" evidence="1">
    <location>
        <begin position="168"/>
        <end position="187"/>
    </location>
</feature>
<feature type="transmembrane region" description="Helical" evidence="1">
    <location>
        <begin position="89"/>
        <end position="108"/>
    </location>
</feature>